<dbReference type="RefSeq" id="WP_104813251.1">
    <property type="nucleotide sequence ID" value="NZ_MQUB01000001.1"/>
</dbReference>
<comment type="caution">
    <text evidence="1">The sequence shown here is derived from an EMBL/GenBank/DDBJ whole genome shotgun (WGS) entry which is preliminary data.</text>
</comment>
<proteinExistence type="predicted"/>
<organism evidence="1 2">
    <name type="scientific">Aureitalea marina</name>
    <dbReference type="NCBI Taxonomy" id="930804"/>
    <lineage>
        <taxon>Bacteria</taxon>
        <taxon>Pseudomonadati</taxon>
        <taxon>Bacteroidota</taxon>
        <taxon>Flavobacteriia</taxon>
        <taxon>Flavobacteriales</taxon>
        <taxon>Flavobacteriaceae</taxon>
        <taxon>Aureitalea</taxon>
    </lineage>
</organism>
<dbReference type="EMBL" id="MQUB01000001">
    <property type="protein sequence ID" value="PQB05312.1"/>
    <property type="molecule type" value="Genomic_DNA"/>
</dbReference>
<sequence>MDRRQALKSLGYGAGFLVATPTVVSLLQSCANEPDFQPVFLSVDQGYALKHMVDLIIPSDPEVPGAVDIGAHNFIDAYWNEVTPTEHDLPVAEVQDSYGQLRQHLPVLWTQFETLFNERYQKGLGKGTVEDYDALLAEFLAFDPEKMQAYGKEMDAFYRQADPNNFPAISNEAAASALLGTIRGMTVWAWKSSEQIGKNVLWYDPVPGQQLGCINLGQAGNNGKAMAL</sequence>
<keyword evidence="2" id="KW-1185">Reference proteome</keyword>
<accession>A0A2S7KRQ5</accession>
<dbReference type="PROSITE" id="PS51257">
    <property type="entry name" value="PROKAR_LIPOPROTEIN"/>
    <property type="match status" value="1"/>
</dbReference>
<dbReference type="Pfam" id="PF13618">
    <property type="entry name" value="Gluconate_2-dh3"/>
    <property type="match status" value="1"/>
</dbReference>
<protein>
    <recommendedName>
        <fullName evidence="3">Gluconate 2-dehydrogenase subunit 3 family protein</fullName>
    </recommendedName>
</protein>
<evidence type="ECO:0008006" key="3">
    <source>
        <dbReference type="Google" id="ProtNLM"/>
    </source>
</evidence>
<dbReference type="OrthoDB" id="6385145at2"/>
<evidence type="ECO:0000313" key="2">
    <source>
        <dbReference type="Proteomes" id="UP000239800"/>
    </source>
</evidence>
<reference evidence="1 2" key="1">
    <citation type="submission" date="2016-11" db="EMBL/GenBank/DDBJ databases">
        <title>Trade-off between light-utilization and light-protection in marine flavobacteria.</title>
        <authorList>
            <person name="Kumagai Y."/>
        </authorList>
    </citation>
    <scope>NUCLEOTIDE SEQUENCE [LARGE SCALE GENOMIC DNA]</scope>
    <source>
        <strain evidence="1 2">NBRC 107741</strain>
    </source>
</reference>
<dbReference type="AlphaFoldDB" id="A0A2S7KRQ5"/>
<name>A0A2S7KRQ5_9FLAO</name>
<gene>
    <name evidence="1" type="ORF">BST85_10770</name>
</gene>
<evidence type="ECO:0000313" key="1">
    <source>
        <dbReference type="EMBL" id="PQB05312.1"/>
    </source>
</evidence>
<dbReference type="InterPro" id="IPR027056">
    <property type="entry name" value="Gluconate_2DH_su3"/>
</dbReference>
<dbReference type="Proteomes" id="UP000239800">
    <property type="component" value="Unassembled WGS sequence"/>
</dbReference>